<name>A0A0F9LHQ6_9ZZZZ</name>
<proteinExistence type="predicted"/>
<comment type="caution">
    <text evidence="2">The sequence shown here is derived from an EMBL/GenBank/DDBJ whole genome shotgun (WGS) entry which is preliminary data.</text>
</comment>
<feature type="region of interest" description="Disordered" evidence="1">
    <location>
        <begin position="1"/>
        <end position="25"/>
    </location>
</feature>
<organism evidence="2">
    <name type="scientific">marine sediment metagenome</name>
    <dbReference type="NCBI Taxonomy" id="412755"/>
    <lineage>
        <taxon>unclassified sequences</taxon>
        <taxon>metagenomes</taxon>
        <taxon>ecological metagenomes</taxon>
    </lineage>
</organism>
<reference evidence="2" key="1">
    <citation type="journal article" date="2015" name="Nature">
        <title>Complex archaea that bridge the gap between prokaryotes and eukaryotes.</title>
        <authorList>
            <person name="Spang A."/>
            <person name="Saw J.H."/>
            <person name="Jorgensen S.L."/>
            <person name="Zaremba-Niedzwiedzka K."/>
            <person name="Martijn J."/>
            <person name="Lind A.E."/>
            <person name="van Eijk R."/>
            <person name="Schleper C."/>
            <person name="Guy L."/>
            <person name="Ettema T.J."/>
        </authorList>
    </citation>
    <scope>NUCLEOTIDE SEQUENCE</scope>
</reference>
<evidence type="ECO:0000256" key="1">
    <source>
        <dbReference type="SAM" id="MobiDB-lite"/>
    </source>
</evidence>
<evidence type="ECO:0000313" key="2">
    <source>
        <dbReference type="EMBL" id="KKM27005.1"/>
    </source>
</evidence>
<dbReference type="AlphaFoldDB" id="A0A0F9LHQ6"/>
<accession>A0A0F9LHQ6</accession>
<sequence>MSKNLTAPRPTDHPQIPTTSEPDKTAIERGAPTLKELDLDVKRIVLLGIRLGAMFAGNLCRCNREGLLPGETECPDCRGE</sequence>
<protein>
    <submittedName>
        <fullName evidence="2">Uncharacterized protein</fullName>
    </submittedName>
</protein>
<gene>
    <name evidence="2" type="ORF">LCGC14_1579120</name>
</gene>
<dbReference type="EMBL" id="LAZR01012405">
    <property type="protein sequence ID" value="KKM27005.1"/>
    <property type="molecule type" value="Genomic_DNA"/>
</dbReference>